<keyword evidence="2" id="KW-1185">Reference proteome</keyword>
<evidence type="ECO:0000313" key="2">
    <source>
        <dbReference type="Proteomes" id="UP001153334"/>
    </source>
</evidence>
<comment type="caution">
    <text evidence="1">The sequence shown here is derived from an EMBL/GenBank/DDBJ whole genome shotgun (WGS) entry which is preliminary data.</text>
</comment>
<organism evidence="1 2">
    <name type="scientific">Nemania bipapillata</name>
    <dbReference type="NCBI Taxonomy" id="110536"/>
    <lineage>
        <taxon>Eukaryota</taxon>
        <taxon>Fungi</taxon>
        <taxon>Dikarya</taxon>
        <taxon>Ascomycota</taxon>
        <taxon>Pezizomycotina</taxon>
        <taxon>Sordariomycetes</taxon>
        <taxon>Xylariomycetidae</taxon>
        <taxon>Xylariales</taxon>
        <taxon>Xylariaceae</taxon>
        <taxon>Nemania</taxon>
    </lineage>
</organism>
<dbReference type="EMBL" id="JAPESX010001778">
    <property type="protein sequence ID" value="KAJ8111519.1"/>
    <property type="molecule type" value="Genomic_DNA"/>
</dbReference>
<name>A0ACC2I8M4_9PEZI</name>
<protein>
    <submittedName>
        <fullName evidence="1">Uncharacterized protein</fullName>
    </submittedName>
</protein>
<dbReference type="Proteomes" id="UP001153334">
    <property type="component" value="Unassembled WGS sequence"/>
</dbReference>
<sequence length="180" mass="20014">MPFLTLLRPHQSSDALMSPSADFADREMPLSPRSRALKFVKQKLSITKDTRNDRHYHVRCLDSSPPPPLGQALGPSDERIRTQILYDEYDVHDYHHILCDSDDDDGLDDETTPTLASEPESVSLHRVISSDSSESNYCSIDDPSTTGNTEARAVTFPKSRRTSWASLSSLSSLSSDTVSD</sequence>
<proteinExistence type="predicted"/>
<gene>
    <name evidence="1" type="ORF">ONZ43_g5603</name>
</gene>
<accession>A0ACC2I8M4</accession>
<evidence type="ECO:0000313" key="1">
    <source>
        <dbReference type="EMBL" id="KAJ8111519.1"/>
    </source>
</evidence>
<reference evidence="1" key="1">
    <citation type="submission" date="2022-11" db="EMBL/GenBank/DDBJ databases">
        <title>Genome Sequence of Nemania bipapillata.</title>
        <authorList>
            <person name="Buettner E."/>
        </authorList>
    </citation>
    <scope>NUCLEOTIDE SEQUENCE</scope>
    <source>
        <strain evidence="1">CP14</strain>
    </source>
</reference>